<accession>G0QTE1</accession>
<dbReference type="AlphaFoldDB" id="G0QTE1"/>
<dbReference type="EMBL" id="GL983849">
    <property type="protein sequence ID" value="EGR31518.1"/>
    <property type="molecule type" value="Genomic_DNA"/>
</dbReference>
<protein>
    <submittedName>
        <fullName evidence="1">Uncharacterized protein</fullName>
    </submittedName>
</protein>
<evidence type="ECO:0000313" key="2">
    <source>
        <dbReference type="Proteomes" id="UP000008983"/>
    </source>
</evidence>
<reference evidence="1 2" key="1">
    <citation type="submission" date="2011-07" db="EMBL/GenBank/DDBJ databases">
        <authorList>
            <person name="Coyne R."/>
            <person name="Brami D."/>
            <person name="Johnson J."/>
            <person name="Hostetler J."/>
            <person name="Hannick L."/>
            <person name="Clark T."/>
            <person name="Cassidy-Hanley D."/>
            <person name="Inman J."/>
        </authorList>
    </citation>
    <scope>NUCLEOTIDE SEQUENCE [LARGE SCALE GENOMIC DNA]</scope>
    <source>
        <strain evidence="1 2">G5</strain>
    </source>
</reference>
<dbReference type="OMA" id="TENQMCY"/>
<dbReference type="RefSeq" id="XP_004035004.1">
    <property type="nucleotide sequence ID" value="XM_004034956.1"/>
</dbReference>
<evidence type="ECO:0000313" key="1">
    <source>
        <dbReference type="EMBL" id="EGR31518.1"/>
    </source>
</evidence>
<dbReference type="GeneID" id="14907685"/>
<dbReference type="InParanoid" id="G0QTE1"/>
<sequence length="240" mass="28737">MQLNQQNPQIYQQILKQIIRQEYLKYYNDWLCTANEKEARGLQLIGAIFKHKGHKKFRAKPPVVQLQQLHQQQEFDFQKAEEMYRKTQISSTYGFEFGYLQKNLKPQQNVFKYKKCSELTFAKPLTDLAKLFIDNWIELKDELEFQELVLACLRSLYSRCQAQEVPKTETQTGYEWKVDYNLSKPIRIDKAGNDLKGYKTNYNAIFKQRLKQEQINEKLKELEKTDFAKSLKIFKHFKIN</sequence>
<gene>
    <name evidence="1" type="ORF">IMG5_107370</name>
</gene>
<keyword evidence="2" id="KW-1185">Reference proteome</keyword>
<name>G0QTE1_ICHMU</name>
<dbReference type="OrthoDB" id="305484at2759"/>
<proteinExistence type="predicted"/>
<dbReference type="eggNOG" id="ENOG502SHFQ">
    <property type="taxonomic scope" value="Eukaryota"/>
</dbReference>
<dbReference type="Proteomes" id="UP000008983">
    <property type="component" value="Unassembled WGS sequence"/>
</dbReference>
<organism evidence="1 2">
    <name type="scientific">Ichthyophthirius multifiliis</name>
    <name type="common">White spot disease agent</name>
    <name type="synonym">Ich</name>
    <dbReference type="NCBI Taxonomy" id="5932"/>
    <lineage>
        <taxon>Eukaryota</taxon>
        <taxon>Sar</taxon>
        <taxon>Alveolata</taxon>
        <taxon>Ciliophora</taxon>
        <taxon>Intramacronucleata</taxon>
        <taxon>Oligohymenophorea</taxon>
        <taxon>Hymenostomatida</taxon>
        <taxon>Ophryoglenina</taxon>
        <taxon>Ichthyophthirius</taxon>
    </lineage>
</organism>